<sequence length="278" mass="30074">MRLYVVSALVIAFLAILFALQNTNLVTIQLFIWEYQQSLALVLLGTLAIGVILGLLVSVPTVIRRNVRILRLQTQVESLLQQIEERTQAVQSEAQKTTALHQEYEEKLNQLGLLEPTTALLRQDLLPTAIASQLQQYQTQSQEGASPTLGVLLFKVLPGASDGAASQEMMAAAAQLLPARSQPPTRWYSDGQSRLIATVTGLPPKALTLYAEELQTAALKELPGLLAGPGSEPQVAVGGAIAEASRAIDSHLLIQTAEQALETALQRGRNRVKISQLT</sequence>
<dbReference type="GO" id="GO:0005886">
    <property type="term" value="C:plasma membrane"/>
    <property type="evidence" value="ECO:0007669"/>
    <property type="project" value="InterPro"/>
</dbReference>
<dbReference type="InterPro" id="IPR010445">
    <property type="entry name" value="LapA_dom"/>
</dbReference>
<reference evidence="2" key="3">
    <citation type="submission" date="2020-02" db="EMBL/GenBank/DDBJ databases">
        <authorList>
            <person name="Sarangi A.N."/>
            <person name="Ghosh S."/>
            <person name="Mukherjee M."/>
            <person name="Tripathy S."/>
        </authorList>
    </citation>
    <scope>NUCLEOTIDE SEQUENCE</scope>
    <source>
        <strain evidence="2">BDU141951</strain>
    </source>
</reference>
<proteinExistence type="predicted"/>
<comment type="caution">
    <text evidence="2">The sequence shown here is derived from an EMBL/GenBank/DDBJ whole genome shotgun (WGS) entry which is preliminary data.</text>
</comment>
<protein>
    <submittedName>
        <fullName evidence="2">LapA family protein</fullName>
    </submittedName>
</protein>
<dbReference type="PANTHER" id="PTHR41335:SF1">
    <property type="entry name" value="MEMBRANE PROTEIN"/>
    <property type="match status" value="1"/>
</dbReference>
<reference evidence="2" key="2">
    <citation type="journal article" date="2015" name="Genome Announc.">
        <title>Draft Genome Sequence of Filamentous Marine Cyanobacterium Lyngbya confervoides Strain BDU141951.</title>
        <authorList>
            <person name="Chandrababunaidu M.M."/>
            <person name="Sen D."/>
            <person name="Tripathy S."/>
        </authorList>
    </citation>
    <scope>NUCLEOTIDE SEQUENCE</scope>
    <source>
        <strain evidence="2">BDU141951</strain>
    </source>
</reference>
<evidence type="ECO:0000259" key="1">
    <source>
        <dbReference type="Pfam" id="PF06305"/>
    </source>
</evidence>
<dbReference type="Gene3D" id="3.30.70.270">
    <property type="match status" value="1"/>
</dbReference>
<accession>A0A0C1UNF6</accession>
<dbReference type="AlphaFoldDB" id="A0A0C1UNF6"/>
<reference evidence="2" key="1">
    <citation type="submission" date="2014-11" db="EMBL/GenBank/DDBJ databases">
        <authorList>
            <person name="Malar M.C."/>
            <person name="Sen D."/>
            <person name="Tripathy S."/>
        </authorList>
    </citation>
    <scope>NUCLEOTIDE SEQUENCE</scope>
    <source>
        <strain evidence="2">BDU141951</strain>
    </source>
</reference>
<dbReference type="EMBL" id="JTHE02000003">
    <property type="protein sequence ID" value="NEV66732.1"/>
    <property type="molecule type" value="Genomic_DNA"/>
</dbReference>
<gene>
    <name evidence="2" type="ORF">QQ91_006345</name>
</gene>
<organism evidence="2">
    <name type="scientific">Lyngbya confervoides BDU141951</name>
    <dbReference type="NCBI Taxonomy" id="1574623"/>
    <lineage>
        <taxon>Bacteria</taxon>
        <taxon>Bacillati</taxon>
        <taxon>Cyanobacteriota</taxon>
        <taxon>Cyanophyceae</taxon>
        <taxon>Oscillatoriophycideae</taxon>
        <taxon>Oscillatoriales</taxon>
        <taxon>Microcoleaceae</taxon>
        <taxon>Lyngbya</taxon>
    </lineage>
</organism>
<dbReference type="PANTHER" id="PTHR41335">
    <property type="entry name" value="MEMBRANE PROTEIN-RELATED"/>
    <property type="match status" value="1"/>
</dbReference>
<dbReference type="Pfam" id="PF06305">
    <property type="entry name" value="LapA_dom"/>
    <property type="match status" value="1"/>
</dbReference>
<evidence type="ECO:0000313" key="2">
    <source>
        <dbReference type="EMBL" id="NEV66732.1"/>
    </source>
</evidence>
<feature type="domain" description="Lipopolysaccharide assembly protein A" evidence="1">
    <location>
        <begin position="21"/>
        <end position="84"/>
    </location>
</feature>
<name>A0A0C1UNF6_9CYAN</name>
<dbReference type="InterPro" id="IPR043128">
    <property type="entry name" value="Rev_trsase/Diguanyl_cyclase"/>
</dbReference>